<proteinExistence type="predicted"/>
<dbReference type="GO" id="GO:0046872">
    <property type="term" value="F:metal ion binding"/>
    <property type="evidence" value="ECO:0007669"/>
    <property type="project" value="UniProtKB-KW"/>
</dbReference>
<evidence type="ECO:0000313" key="2">
    <source>
        <dbReference type="EMBL" id="OGY17968.1"/>
    </source>
</evidence>
<dbReference type="Gene3D" id="3.30.540.10">
    <property type="entry name" value="Fructose-1,6-Bisphosphatase, subunit A, domain 1"/>
    <property type="match status" value="1"/>
</dbReference>
<feature type="binding site" evidence="1">
    <location>
        <position position="67"/>
    </location>
    <ligand>
        <name>Mg(2+)</name>
        <dbReference type="ChEBI" id="CHEBI:18420"/>
        <label>1</label>
        <note>catalytic</note>
    </ligand>
</feature>
<feature type="binding site" evidence="1">
    <location>
        <position position="97"/>
    </location>
    <ligand>
        <name>Mg(2+)</name>
        <dbReference type="ChEBI" id="CHEBI:18420"/>
        <label>1</label>
        <note>catalytic</note>
    </ligand>
</feature>
<evidence type="ECO:0000313" key="3">
    <source>
        <dbReference type="Proteomes" id="UP000179233"/>
    </source>
</evidence>
<comment type="caution">
    <text evidence="2">The sequence shown here is derived from an EMBL/GenBank/DDBJ whole genome shotgun (WGS) entry which is preliminary data.</text>
</comment>
<dbReference type="PANTHER" id="PTHR20854">
    <property type="entry name" value="INOSITOL MONOPHOSPHATASE"/>
    <property type="match status" value="1"/>
</dbReference>
<evidence type="ECO:0008006" key="4">
    <source>
        <dbReference type="Google" id="ProtNLM"/>
    </source>
</evidence>
<dbReference type="GO" id="GO:0008934">
    <property type="term" value="F:inositol monophosphate 1-phosphatase activity"/>
    <property type="evidence" value="ECO:0007669"/>
    <property type="project" value="TreeGrafter"/>
</dbReference>
<organism evidence="2 3">
    <name type="scientific">Candidatus Chisholmbacteria bacterium RIFCSPHIGHO2_01_FULL_52_32</name>
    <dbReference type="NCBI Taxonomy" id="1797591"/>
    <lineage>
        <taxon>Bacteria</taxon>
        <taxon>Candidatus Chisholmiibacteriota</taxon>
    </lineage>
</organism>
<protein>
    <recommendedName>
        <fullName evidence="4">Inositol monophosphatase</fullName>
    </recommendedName>
</protein>
<feature type="binding site" evidence="1">
    <location>
        <position position="95"/>
    </location>
    <ligand>
        <name>Mg(2+)</name>
        <dbReference type="ChEBI" id="CHEBI:18420"/>
        <label>1</label>
        <note>catalytic</note>
    </ligand>
</feature>
<keyword evidence="1" id="KW-0460">Magnesium</keyword>
<dbReference type="GO" id="GO:0007165">
    <property type="term" value="P:signal transduction"/>
    <property type="evidence" value="ECO:0007669"/>
    <property type="project" value="TreeGrafter"/>
</dbReference>
<feature type="binding site" evidence="1">
    <location>
        <position position="228"/>
    </location>
    <ligand>
        <name>Mg(2+)</name>
        <dbReference type="ChEBI" id="CHEBI:18420"/>
        <label>1</label>
        <note>catalytic</note>
    </ligand>
</feature>
<gene>
    <name evidence="2" type="ORF">A2786_00205</name>
</gene>
<dbReference type="CDD" id="cd01637">
    <property type="entry name" value="IMPase_like"/>
    <property type="match status" value="1"/>
</dbReference>
<comment type="cofactor">
    <cofactor evidence="1">
        <name>Mg(2+)</name>
        <dbReference type="ChEBI" id="CHEBI:18420"/>
    </cofactor>
</comment>
<reference evidence="2 3" key="1">
    <citation type="journal article" date="2016" name="Nat. Commun.">
        <title>Thousands of microbial genomes shed light on interconnected biogeochemical processes in an aquifer system.</title>
        <authorList>
            <person name="Anantharaman K."/>
            <person name="Brown C.T."/>
            <person name="Hug L.A."/>
            <person name="Sharon I."/>
            <person name="Castelle C.J."/>
            <person name="Probst A.J."/>
            <person name="Thomas B.C."/>
            <person name="Singh A."/>
            <person name="Wilkins M.J."/>
            <person name="Karaoz U."/>
            <person name="Brodie E.L."/>
            <person name="Williams K.H."/>
            <person name="Hubbard S.S."/>
            <person name="Banfield J.F."/>
        </authorList>
    </citation>
    <scope>NUCLEOTIDE SEQUENCE [LARGE SCALE GENOMIC DNA]</scope>
</reference>
<dbReference type="SUPFAM" id="SSF56655">
    <property type="entry name" value="Carbohydrate phosphatase"/>
    <property type="match status" value="1"/>
</dbReference>
<accession>A0A1G1VRE3</accession>
<evidence type="ECO:0000256" key="1">
    <source>
        <dbReference type="PIRSR" id="PIRSR600760-2"/>
    </source>
</evidence>
<dbReference type="GO" id="GO:0006020">
    <property type="term" value="P:inositol metabolic process"/>
    <property type="evidence" value="ECO:0007669"/>
    <property type="project" value="TreeGrafter"/>
</dbReference>
<name>A0A1G1VRE3_9BACT</name>
<dbReference type="PRINTS" id="PR00377">
    <property type="entry name" value="IMPHPHTASES"/>
</dbReference>
<feature type="binding site" evidence="1">
    <location>
        <position position="98"/>
    </location>
    <ligand>
        <name>Mg(2+)</name>
        <dbReference type="ChEBI" id="CHEBI:18420"/>
        <label>1</label>
        <note>catalytic</note>
    </ligand>
</feature>
<keyword evidence="1" id="KW-0479">Metal-binding</keyword>
<sequence length="292" mass="32193">MKPVEVCINAALEGGKAAAGVLEAKTNTKRDRDVGHHAIVGVADYTSQFEILKTLRRLDPEAWYITEENVQDSKFRKFYVKSVSHLLAQRVYIIDELDGSSSHSIGHYEWSVSVGYVERLRHTAGAIYAPSVWGGALFSAELGKGAWSQLGSDKPSRIKIGKRSLPQAYILFGPDNFMPQYPLHNKLTLKVADKARTINICGSCALGLGMVAAGKADALIQPLQNVWDWTAGKLILEEAGGSISFYEMQRGKVIPIEHLKSEHYEPKERTLGFIAGNGALVRELMKQLLALQ</sequence>
<dbReference type="EMBL" id="MHCJ01000004">
    <property type="protein sequence ID" value="OGY17968.1"/>
    <property type="molecule type" value="Genomic_DNA"/>
</dbReference>
<dbReference type="Proteomes" id="UP000179233">
    <property type="component" value="Unassembled WGS sequence"/>
</dbReference>
<dbReference type="PANTHER" id="PTHR20854:SF4">
    <property type="entry name" value="INOSITOL-1-MONOPHOSPHATASE-RELATED"/>
    <property type="match status" value="1"/>
</dbReference>
<dbReference type="AlphaFoldDB" id="A0A1G1VRE3"/>
<dbReference type="Pfam" id="PF00459">
    <property type="entry name" value="Inositol_P"/>
    <property type="match status" value="1"/>
</dbReference>
<dbReference type="Gene3D" id="3.40.190.80">
    <property type="match status" value="1"/>
</dbReference>
<dbReference type="InterPro" id="IPR000760">
    <property type="entry name" value="Inositol_monophosphatase-like"/>
</dbReference>